<accession>A0AAP0MKL8</accession>
<comment type="caution">
    <text evidence="2">The sequence shown here is derived from an EMBL/GenBank/DDBJ whole genome shotgun (WGS) entry which is preliminary data.</text>
</comment>
<dbReference type="Proteomes" id="UP001428341">
    <property type="component" value="Unassembled WGS sequence"/>
</dbReference>
<name>A0AAP0MKL8_9ROSI</name>
<evidence type="ECO:0000313" key="3">
    <source>
        <dbReference type="Proteomes" id="UP001428341"/>
    </source>
</evidence>
<evidence type="ECO:0000256" key="1">
    <source>
        <dbReference type="SAM" id="MobiDB-lite"/>
    </source>
</evidence>
<reference evidence="2 3" key="1">
    <citation type="submission" date="2024-05" db="EMBL/GenBank/DDBJ databases">
        <title>Haplotype-resolved chromosome-level genome assembly of Huyou (Citrus changshanensis).</title>
        <authorList>
            <person name="Miao C."/>
            <person name="Chen W."/>
            <person name="Wu Y."/>
            <person name="Wang L."/>
            <person name="Zhao S."/>
            <person name="Grierson D."/>
            <person name="Xu C."/>
            <person name="Chen K."/>
        </authorList>
    </citation>
    <scope>NUCLEOTIDE SEQUENCE [LARGE SCALE GENOMIC DNA]</scope>
    <source>
        <strain evidence="2">01-14</strain>
        <tissue evidence="2">Leaf</tissue>
    </source>
</reference>
<dbReference type="Gene3D" id="1.10.287.600">
    <property type="entry name" value="Helix hairpin bin"/>
    <property type="match status" value="1"/>
</dbReference>
<feature type="region of interest" description="Disordered" evidence="1">
    <location>
        <begin position="130"/>
        <end position="149"/>
    </location>
</feature>
<keyword evidence="3" id="KW-1185">Reference proteome</keyword>
<dbReference type="EMBL" id="JBCGBO010000003">
    <property type="protein sequence ID" value="KAK9215224.1"/>
    <property type="molecule type" value="Genomic_DNA"/>
</dbReference>
<dbReference type="InterPro" id="IPR023123">
    <property type="entry name" value="Tubulin_C"/>
</dbReference>
<protein>
    <submittedName>
        <fullName evidence="2">Uncharacterized protein</fullName>
    </submittedName>
</protein>
<organism evidence="2 3">
    <name type="scientific">Citrus x changshan-huyou</name>
    <dbReference type="NCBI Taxonomy" id="2935761"/>
    <lineage>
        <taxon>Eukaryota</taxon>
        <taxon>Viridiplantae</taxon>
        <taxon>Streptophyta</taxon>
        <taxon>Embryophyta</taxon>
        <taxon>Tracheophyta</taxon>
        <taxon>Spermatophyta</taxon>
        <taxon>Magnoliopsida</taxon>
        <taxon>eudicotyledons</taxon>
        <taxon>Gunneridae</taxon>
        <taxon>Pentapetalae</taxon>
        <taxon>rosids</taxon>
        <taxon>malvids</taxon>
        <taxon>Sapindales</taxon>
        <taxon>Rutaceae</taxon>
        <taxon>Aurantioideae</taxon>
        <taxon>Citrus</taxon>
    </lineage>
</organism>
<gene>
    <name evidence="2" type="ORF">WN944_007228</name>
</gene>
<sequence>MGFHKDIEGVPIVSLKYKRSEANSLVISNFHSTTAAATATIAAPFCRFYFAATKACIVGSQPANQPLTIDLFVIVISLLCCHCGCVDHYHHQLPFNLLIGAKLDSSVGIEKGELFETREDFAALEKDYEEVGAESDEGENGYEGDDPCL</sequence>
<evidence type="ECO:0000313" key="2">
    <source>
        <dbReference type="EMBL" id="KAK9215224.1"/>
    </source>
</evidence>
<dbReference type="AlphaFoldDB" id="A0AAP0MKL8"/>
<proteinExistence type="predicted"/>